<organism evidence="11">
    <name type="scientific">Candidatus Moduliflexus flocculans</name>
    <dbReference type="NCBI Taxonomy" id="1499966"/>
    <lineage>
        <taxon>Bacteria</taxon>
        <taxon>Candidatus Moduliflexota</taxon>
        <taxon>Candidatus Moduliflexia</taxon>
        <taxon>Candidatus Moduliflexales</taxon>
        <taxon>Candidatus Moduliflexaceae</taxon>
    </lineage>
</organism>
<feature type="transmembrane region" description="Helical" evidence="10">
    <location>
        <begin position="291"/>
        <end position="311"/>
    </location>
</feature>
<dbReference type="InterPro" id="IPR050222">
    <property type="entry name" value="MATE_MdtK"/>
</dbReference>
<dbReference type="NCBIfam" id="TIGR00797">
    <property type="entry name" value="matE"/>
    <property type="match status" value="1"/>
</dbReference>
<dbReference type="CDD" id="cd13133">
    <property type="entry name" value="MATE_like_7"/>
    <property type="match status" value="1"/>
</dbReference>
<dbReference type="PIRSF" id="PIRSF006603">
    <property type="entry name" value="DinF"/>
    <property type="match status" value="1"/>
</dbReference>
<feature type="transmembrane region" description="Helical" evidence="10">
    <location>
        <begin position="61"/>
        <end position="86"/>
    </location>
</feature>
<evidence type="ECO:0000256" key="7">
    <source>
        <dbReference type="ARBA" id="ARBA00023065"/>
    </source>
</evidence>
<proteinExistence type="predicted"/>
<dbReference type="GO" id="GO:0006811">
    <property type="term" value="P:monoatomic ion transport"/>
    <property type="evidence" value="ECO:0007669"/>
    <property type="project" value="UniProtKB-KW"/>
</dbReference>
<evidence type="ECO:0000256" key="2">
    <source>
        <dbReference type="ARBA" id="ARBA00022448"/>
    </source>
</evidence>
<sequence>MSSLSQKFQQRWQGDGGYRDVLVLAFPLILSTSAWTVQQFVDRMFLTWYSPEAIAAAMPAGILNFTVMSFFIGTAGYVSTFIAQYYGAKRYEQVGAALWQGVYLSVIGGLGFLALIPFAEPIFRFIGHDPAVQQCEVIYFKVLCYGAVPGITNAALSSFFSGLGQTWPMFWVNALATLVNIVFDYTMIFGKWGFAEKGIEGAAVATNLSQYVAMAIYAILLFRRKYNAQYHTLKAWRFQKELFVRLLRFGVPSGVQFFIDVMGITAFIMILGRLGTNSLAASNIAFNINTLAFMPMIGFAIAVSVIVGQHLGNDRPDLAERGVYSGFQITGVYMSTIAAFYVLFPQVILWPYAAQQTDAVNFAEIRQIVVVLLRFIAIYSVFDTLNLIFISAVKGAGDTRYAMIIMVILSLFGLTLPSYLALVVFGAGLYTGWTILTIYISAMGFTFYARFRGGKWKTMRVIEEVPPFAPSRHAESPVADYEL</sequence>
<feature type="transmembrane region" description="Helical" evidence="10">
    <location>
        <begin position="170"/>
        <end position="190"/>
    </location>
</feature>
<feature type="transmembrane region" description="Helical" evidence="10">
    <location>
        <begin position="98"/>
        <end position="118"/>
    </location>
</feature>
<keyword evidence="7" id="KW-0406">Ion transport</keyword>
<evidence type="ECO:0000256" key="9">
    <source>
        <dbReference type="ARBA" id="ARBA00031636"/>
    </source>
</evidence>
<evidence type="ECO:0000256" key="1">
    <source>
        <dbReference type="ARBA" id="ARBA00004651"/>
    </source>
</evidence>
<keyword evidence="2" id="KW-0813">Transport</keyword>
<gene>
    <name evidence="11" type="ORF">U14_04177</name>
</gene>
<evidence type="ECO:0000256" key="3">
    <source>
        <dbReference type="ARBA" id="ARBA00022449"/>
    </source>
</evidence>
<keyword evidence="6 10" id="KW-1133">Transmembrane helix</keyword>
<comment type="subcellular location">
    <subcellularLocation>
        <location evidence="1">Cell membrane</location>
        <topology evidence="1">Multi-pass membrane protein</topology>
    </subcellularLocation>
</comment>
<reference evidence="11" key="1">
    <citation type="journal article" date="2015" name="PeerJ">
        <title>First genomic representation of candidate bacterial phylum KSB3 points to enhanced environmental sensing as a trigger of wastewater bulking.</title>
        <authorList>
            <person name="Sekiguchi Y."/>
            <person name="Ohashi A."/>
            <person name="Parks D.H."/>
            <person name="Yamauchi T."/>
            <person name="Tyson G.W."/>
            <person name="Hugenholtz P."/>
        </authorList>
    </citation>
    <scope>NUCLEOTIDE SEQUENCE [LARGE SCALE GENOMIC DNA]</scope>
</reference>
<dbReference type="GO" id="GO:0042910">
    <property type="term" value="F:xenobiotic transmembrane transporter activity"/>
    <property type="evidence" value="ECO:0007669"/>
    <property type="project" value="InterPro"/>
</dbReference>
<evidence type="ECO:0000256" key="5">
    <source>
        <dbReference type="ARBA" id="ARBA00022692"/>
    </source>
</evidence>
<dbReference type="EMBL" id="DF820459">
    <property type="protein sequence ID" value="GAK52919.1"/>
    <property type="molecule type" value="Genomic_DNA"/>
</dbReference>
<evidence type="ECO:0000313" key="11">
    <source>
        <dbReference type="EMBL" id="GAK52919.1"/>
    </source>
</evidence>
<dbReference type="Proteomes" id="UP000030700">
    <property type="component" value="Unassembled WGS sequence"/>
</dbReference>
<dbReference type="STRING" id="1499966.U14_04177"/>
<evidence type="ECO:0000256" key="10">
    <source>
        <dbReference type="SAM" id="Phobius"/>
    </source>
</evidence>
<feature type="transmembrane region" description="Helical" evidence="10">
    <location>
        <begin position="365"/>
        <end position="389"/>
    </location>
</feature>
<evidence type="ECO:0000256" key="6">
    <source>
        <dbReference type="ARBA" id="ARBA00022989"/>
    </source>
</evidence>
<dbReference type="GO" id="GO:0005886">
    <property type="term" value="C:plasma membrane"/>
    <property type="evidence" value="ECO:0007669"/>
    <property type="project" value="UniProtKB-SubCell"/>
</dbReference>
<dbReference type="HOGENOM" id="CLU_012893_6_5_0"/>
<dbReference type="InterPro" id="IPR002528">
    <property type="entry name" value="MATE_fam"/>
</dbReference>
<accession>A0A0S6W035</accession>
<dbReference type="GO" id="GO:0015297">
    <property type="term" value="F:antiporter activity"/>
    <property type="evidence" value="ECO:0007669"/>
    <property type="project" value="UniProtKB-KW"/>
</dbReference>
<feature type="transmembrane region" description="Helical" evidence="10">
    <location>
        <begin position="401"/>
        <end position="424"/>
    </location>
</feature>
<feature type="transmembrane region" description="Helical" evidence="10">
    <location>
        <begin position="430"/>
        <end position="451"/>
    </location>
</feature>
<name>A0A0S6W035_9BACT</name>
<dbReference type="Pfam" id="PF01554">
    <property type="entry name" value="MatE"/>
    <property type="match status" value="2"/>
</dbReference>
<keyword evidence="12" id="KW-1185">Reference proteome</keyword>
<feature type="transmembrane region" description="Helical" evidence="10">
    <location>
        <begin position="332"/>
        <end position="353"/>
    </location>
</feature>
<dbReference type="InterPro" id="IPR048279">
    <property type="entry name" value="MdtK-like"/>
</dbReference>
<keyword evidence="5 10" id="KW-0812">Transmembrane</keyword>
<dbReference type="AlphaFoldDB" id="A0A0S6W035"/>
<evidence type="ECO:0000256" key="4">
    <source>
        <dbReference type="ARBA" id="ARBA00022475"/>
    </source>
</evidence>
<dbReference type="PANTHER" id="PTHR43298">
    <property type="entry name" value="MULTIDRUG RESISTANCE PROTEIN NORM-RELATED"/>
    <property type="match status" value="1"/>
</dbReference>
<keyword evidence="8 10" id="KW-0472">Membrane</keyword>
<evidence type="ECO:0000313" key="12">
    <source>
        <dbReference type="Proteomes" id="UP000030700"/>
    </source>
</evidence>
<dbReference type="PANTHER" id="PTHR43298:SF2">
    <property type="entry name" value="FMN_FAD EXPORTER YEEO-RELATED"/>
    <property type="match status" value="1"/>
</dbReference>
<keyword evidence="3" id="KW-0050">Antiport</keyword>
<keyword evidence="4" id="KW-1003">Cell membrane</keyword>
<feature type="transmembrane region" description="Helical" evidence="10">
    <location>
        <begin position="202"/>
        <end position="222"/>
    </location>
</feature>
<evidence type="ECO:0000256" key="8">
    <source>
        <dbReference type="ARBA" id="ARBA00023136"/>
    </source>
</evidence>
<protein>
    <recommendedName>
        <fullName evidence="9">Multidrug-efflux transporter</fullName>
    </recommendedName>
</protein>
<feature type="transmembrane region" description="Helical" evidence="10">
    <location>
        <begin position="242"/>
        <end position="271"/>
    </location>
</feature>
<feature type="transmembrane region" description="Helical" evidence="10">
    <location>
        <begin position="21"/>
        <end position="41"/>
    </location>
</feature>
<feature type="transmembrane region" description="Helical" evidence="10">
    <location>
        <begin position="138"/>
        <end position="163"/>
    </location>
</feature>